<organism evidence="2 3">
    <name type="scientific">Thioalkalicoccus limnaeus</name>
    <dbReference type="NCBI Taxonomy" id="120681"/>
    <lineage>
        <taxon>Bacteria</taxon>
        <taxon>Pseudomonadati</taxon>
        <taxon>Pseudomonadota</taxon>
        <taxon>Gammaproteobacteria</taxon>
        <taxon>Chromatiales</taxon>
        <taxon>Chromatiaceae</taxon>
        <taxon>Thioalkalicoccus</taxon>
    </lineage>
</organism>
<proteinExistence type="predicted"/>
<keyword evidence="3" id="KW-1185">Reference proteome</keyword>
<sequence>MQKSSETARRDTLQGRPCQLDGEIPPADGRRDPPPITFATIDITGPLSKISVVVRPVNGTDANVLPYLKPHEGKLMADTILLGTRKGTVIIDRQAAGWRARPINHAGVPVCYAARDPRDGTLWASLDHGHWGPKLSRSRDRGRTWDDISSLKYPKGARHLVQYLPTPDFDPAAPAGRPDYAGATVYKIWHIAFGSAGQPGRLYAGTIPGGLFVSDDGGDTWTLNRPLWNHESRGGDLFAGDATSENHWGGTPASVDYGVFEPGIHSVIVDPRNPDHLHVAVSSAGVLETTDGGQTWAGCNRGLLMDYLPNPEAEWGHDPHFVTHCPGQPDHLWQQNHCGVFYSDDGAQNWRKVSRPEVGVHFGFPVAVDGRDGRTAWVVPARGDSERMAIDGGLFVARTSDGGQSWQTFRNGLPQEDAHDIVLRHGLDVAGDRLCFGSTTGNVYLSENRGETWRCLGNNFPPIYSVRFG</sequence>
<feature type="region of interest" description="Disordered" evidence="1">
    <location>
        <begin position="1"/>
        <end position="33"/>
    </location>
</feature>
<dbReference type="Pfam" id="PF02012">
    <property type="entry name" value="BNR"/>
    <property type="match status" value="1"/>
</dbReference>
<accession>A0ABV4BK64</accession>
<dbReference type="PANTHER" id="PTHR43739:SF5">
    <property type="entry name" value="EXO-ALPHA-SIALIDASE"/>
    <property type="match status" value="1"/>
</dbReference>
<dbReference type="Proteomes" id="UP001564408">
    <property type="component" value="Unassembled WGS sequence"/>
</dbReference>
<protein>
    <submittedName>
        <fullName evidence="2">Sialidase family protein</fullName>
        <ecNumber evidence="2">3.2.1.-</ecNumber>
    </submittedName>
</protein>
<evidence type="ECO:0000256" key="1">
    <source>
        <dbReference type="SAM" id="MobiDB-lite"/>
    </source>
</evidence>
<dbReference type="CDD" id="cd15482">
    <property type="entry name" value="Sialidase_non-viral"/>
    <property type="match status" value="1"/>
</dbReference>
<dbReference type="InterPro" id="IPR002860">
    <property type="entry name" value="BNR_rpt"/>
</dbReference>
<name>A0ABV4BK64_9GAMM</name>
<dbReference type="PANTHER" id="PTHR43739">
    <property type="entry name" value="XYLOGLUCANASE (EUROFUNG)"/>
    <property type="match status" value="1"/>
</dbReference>
<keyword evidence="2" id="KW-0326">Glycosidase</keyword>
<keyword evidence="2" id="KW-0378">Hydrolase</keyword>
<reference evidence="2 3" key="1">
    <citation type="submission" date="2024-05" db="EMBL/GenBank/DDBJ databases">
        <title>Genome Sequence and Characterization of the New Strain Purple Sulfur Bacterium of Genus Thioalkalicoccus.</title>
        <authorList>
            <person name="Bryantseva I.A."/>
            <person name="Kyndt J.A."/>
            <person name="Imhoff J.F."/>
        </authorList>
    </citation>
    <scope>NUCLEOTIDE SEQUENCE [LARGE SCALE GENOMIC DNA]</scope>
    <source>
        <strain evidence="2 3">Um2</strain>
    </source>
</reference>
<evidence type="ECO:0000313" key="2">
    <source>
        <dbReference type="EMBL" id="MEY6433898.1"/>
    </source>
</evidence>
<dbReference type="InterPro" id="IPR015943">
    <property type="entry name" value="WD40/YVTN_repeat-like_dom_sf"/>
</dbReference>
<dbReference type="InterPro" id="IPR052025">
    <property type="entry name" value="Xyloglucanase_GH74"/>
</dbReference>
<comment type="caution">
    <text evidence="2">The sequence shown here is derived from an EMBL/GenBank/DDBJ whole genome shotgun (WGS) entry which is preliminary data.</text>
</comment>
<evidence type="ECO:0000313" key="3">
    <source>
        <dbReference type="Proteomes" id="UP001564408"/>
    </source>
</evidence>
<gene>
    <name evidence="2" type="ORF">ABC977_15955</name>
</gene>
<dbReference type="GO" id="GO:0016798">
    <property type="term" value="F:hydrolase activity, acting on glycosyl bonds"/>
    <property type="evidence" value="ECO:0007669"/>
    <property type="project" value="UniProtKB-KW"/>
</dbReference>
<dbReference type="RefSeq" id="WP_369668285.1">
    <property type="nucleotide sequence ID" value="NZ_JBDKXB010000032.1"/>
</dbReference>
<dbReference type="Gene3D" id="2.130.10.10">
    <property type="entry name" value="YVTN repeat-like/Quinoprotein amine dehydrogenase"/>
    <property type="match status" value="1"/>
</dbReference>
<dbReference type="EC" id="3.2.1.-" evidence="2"/>
<dbReference type="SUPFAM" id="SSF110296">
    <property type="entry name" value="Oligoxyloglucan reducing end-specific cellobiohydrolase"/>
    <property type="match status" value="1"/>
</dbReference>
<dbReference type="EMBL" id="JBDKXB010000032">
    <property type="protein sequence ID" value="MEY6433898.1"/>
    <property type="molecule type" value="Genomic_DNA"/>
</dbReference>
<feature type="compositionally biased region" description="Basic and acidic residues" evidence="1">
    <location>
        <begin position="1"/>
        <end position="13"/>
    </location>
</feature>